<keyword evidence="2" id="KW-1185">Reference proteome</keyword>
<protein>
    <submittedName>
        <fullName evidence="1">Uncharacterized protein</fullName>
    </submittedName>
</protein>
<sequence>MELLFALPVAALGAPATYGTQLANIAVVVMGAPFALVVIAVVVYNTGLLPARLPVVCAAEPHARFANGSDEYSADNDASCVTAPVRGGVHDGELSALLGCATNGEGVWVLRIAKVCHLIGRSVQDVDWQVAAEHTHAALAPGLTEGMSVTVCQESALRTSCSSANHRICIAEMQGSGYCCWDL</sequence>
<gene>
    <name evidence="1" type="ORF">M8818_005668</name>
</gene>
<proteinExistence type="predicted"/>
<organism evidence="1 2">
    <name type="scientific">Zalaria obscura</name>
    <dbReference type="NCBI Taxonomy" id="2024903"/>
    <lineage>
        <taxon>Eukaryota</taxon>
        <taxon>Fungi</taxon>
        <taxon>Dikarya</taxon>
        <taxon>Ascomycota</taxon>
        <taxon>Pezizomycotina</taxon>
        <taxon>Dothideomycetes</taxon>
        <taxon>Dothideomycetidae</taxon>
        <taxon>Dothideales</taxon>
        <taxon>Zalariaceae</taxon>
        <taxon>Zalaria</taxon>
    </lineage>
</organism>
<name>A0ACC3SAF1_9PEZI</name>
<reference evidence="1" key="1">
    <citation type="submission" date="2024-02" db="EMBL/GenBank/DDBJ databases">
        <title>Metagenome Assembled Genome of Zalaria obscura JY119.</title>
        <authorList>
            <person name="Vighnesh L."/>
            <person name="Jagadeeshwari U."/>
            <person name="Venkata Ramana C."/>
            <person name="Sasikala C."/>
        </authorList>
    </citation>
    <scope>NUCLEOTIDE SEQUENCE</scope>
    <source>
        <strain evidence="1">JY119</strain>
    </source>
</reference>
<dbReference type="Proteomes" id="UP001320706">
    <property type="component" value="Unassembled WGS sequence"/>
</dbReference>
<evidence type="ECO:0000313" key="2">
    <source>
        <dbReference type="Proteomes" id="UP001320706"/>
    </source>
</evidence>
<evidence type="ECO:0000313" key="1">
    <source>
        <dbReference type="EMBL" id="KAK8202142.1"/>
    </source>
</evidence>
<accession>A0ACC3SAF1</accession>
<comment type="caution">
    <text evidence="1">The sequence shown here is derived from an EMBL/GenBank/DDBJ whole genome shotgun (WGS) entry which is preliminary data.</text>
</comment>
<dbReference type="EMBL" id="JAMKPW020000033">
    <property type="protein sequence ID" value="KAK8202142.1"/>
    <property type="molecule type" value="Genomic_DNA"/>
</dbReference>